<dbReference type="AlphaFoldDB" id="A0A7R9GF31"/>
<name>A0A7R9GF31_9CRUS</name>
<evidence type="ECO:0000313" key="2">
    <source>
        <dbReference type="Proteomes" id="UP000678499"/>
    </source>
</evidence>
<dbReference type="EMBL" id="OA884063">
    <property type="protein sequence ID" value="CAD7280230.1"/>
    <property type="molecule type" value="Genomic_DNA"/>
</dbReference>
<proteinExistence type="predicted"/>
<reference evidence="1" key="1">
    <citation type="submission" date="2020-11" db="EMBL/GenBank/DDBJ databases">
        <authorList>
            <person name="Tran Van P."/>
        </authorList>
    </citation>
    <scope>NUCLEOTIDE SEQUENCE</scope>
</reference>
<dbReference type="Proteomes" id="UP000678499">
    <property type="component" value="Unassembled WGS sequence"/>
</dbReference>
<sequence>EKQFSEFAQEGVWYESDIPLLYFVLEGLEESRSVGLDKHLKCKEFFALDNFNWSIECASKDLHLRAHGGSSMEVGAKHDFDGNAMDELSFCMGQVLKVSLECNCMFCHF</sequence>
<dbReference type="EMBL" id="CAJPEX010002026">
    <property type="protein sequence ID" value="CAG0920382.1"/>
    <property type="molecule type" value="Genomic_DNA"/>
</dbReference>
<keyword evidence="2" id="KW-1185">Reference proteome</keyword>
<protein>
    <submittedName>
        <fullName evidence="1">Uncharacterized protein</fullName>
    </submittedName>
</protein>
<organism evidence="1">
    <name type="scientific">Notodromas monacha</name>
    <dbReference type="NCBI Taxonomy" id="399045"/>
    <lineage>
        <taxon>Eukaryota</taxon>
        <taxon>Metazoa</taxon>
        <taxon>Ecdysozoa</taxon>
        <taxon>Arthropoda</taxon>
        <taxon>Crustacea</taxon>
        <taxon>Oligostraca</taxon>
        <taxon>Ostracoda</taxon>
        <taxon>Podocopa</taxon>
        <taxon>Podocopida</taxon>
        <taxon>Cypridocopina</taxon>
        <taxon>Cypridoidea</taxon>
        <taxon>Cyprididae</taxon>
        <taxon>Notodromas</taxon>
    </lineage>
</organism>
<evidence type="ECO:0000313" key="1">
    <source>
        <dbReference type="EMBL" id="CAD7280230.1"/>
    </source>
</evidence>
<feature type="non-terminal residue" evidence="1">
    <location>
        <position position="1"/>
    </location>
</feature>
<gene>
    <name evidence="1" type="ORF">NMOB1V02_LOCUS7892</name>
</gene>
<accession>A0A7R9GF31</accession>
<dbReference type="OrthoDB" id="7832001at2759"/>